<proteinExistence type="predicted"/>
<accession>A0A7J6NJ83</accession>
<gene>
    <name evidence="2" type="ORF">FOZ60_008664</name>
</gene>
<comment type="caution">
    <text evidence="2">The sequence shown here is derived from an EMBL/GenBank/DDBJ whole genome shotgun (WGS) entry which is preliminary data.</text>
</comment>
<feature type="region of interest" description="Disordered" evidence="1">
    <location>
        <begin position="270"/>
        <end position="298"/>
    </location>
</feature>
<organism evidence="2 3">
    <name type="scientific">Perkinsus olseni</name>
    <name type="common">Perkinsus atlanticus</name>
    <dbReference type="NCBI Taxonomy" id="32597"/>
    <lineage>
        <taxon>Eukaryota</taxon>
        <taxon>Sar</taxon>
        <taxon>Alveolata</taxon>
        <taxon>Perkinsozoa</taxon>
        <taxon>Perkinsea</taxon>
        <taxon>Perkinsida</taxon>
        <taxon>Perkinsidae</taxon>
        <taxon>Perkinsus</taxon>
    </lineage>
</organism>
<feature type="region of interest" description="Disordered" evidence="1">
    <location>
        <begin position="126"/>
        <end position="150"/>
    </location>
</feature>
<evidence type="ECO:0000313" key="3">
    <source>
        <dbReference type="Proteomes" id="UP000541610"/>
    </source>
</evidence>
<evidence type="ECO:0000313" key="2">
    <source>
        <dbReference type="EMBL" id="KAF4683746.1"/>
    </source>
</evidence>
<sequence>MLVIAHPYWGTGGSSVPTRYYREAGGQTSLSNATDPTSQFLEKGPATNILKPTESSRPKNHWTIEGVEQEFPDEGNDRSAKIQGFSVKLRSFQSPKRAAPWTCASHMLMQDARGVMTDVSTEPGTDVGVMTDSSTEPGTDVGVMTDVSTEPGTDVGVMTDVMSGHPTGISVGVNTEQDTGDTASFATSETPITEHDEDERRQNTDVVKPYAELLGNELPKLNPETDVDYSDVYRIAVLDSRDQWCPWDIGPNEEVFVNYSKKYWQQIGEDPATPTALSNDVMGPTKKRKMRDGGRSQDVTQQLVAASYRSTFHSN</sequence>
<evidence type="ECO:0000256" key="1">
    <source>
        <dbReference type="SAM" id="MobiDB-lite"/>
    </source>
</evidence>
<dbReference type="Proteomes" id="UP000541610">
    <property type="component" value="Unassembled WGS sequence"/>
</dbReference>
<protein>
    <submittedName>
        <fullName evidence="2">Uncharacterized protein</fullName>
    </submittedName>
</protein>
<name>A0A7J6NJ83_PEROL</name>
<dbReference type="EMBL" id="JABANP010000348">
    <property type="protein sequence ID" value="KAF4683746.1"/>
    <property type="molecule type" value="Genomic_DNA"/>
</dbReference>
<dbReference type="AlphaFoldDB" id="A0A7J6NJ83"/>
<reference evidence="2 3" key="1">
    <citation type="submission" date="2020-04" db="EMBL/GenBank/DDBJ databases">
        <title>Perkinsus olseni comparative genomics.</title>
        <authorList>
            <person name="Bogema D.R."/>
        </authorList>
    </citation>
    <scope>NUCLEOTIDE SEQUENCE [LARGE SCALE GENOMIC DNA]</scope>
    <source>
        <strain evidence="2">00978-12</strain>
    </source>
</reference>